<evidence type="ECO:0000313" key="2">
    <source>
        <dbReference type="Proteomes" id="UP000184063"/>
    </source>
</evidence>
<reference evidence="2" key="1">
    <citation type="journal article" date="2017" name="Genome Biol.">
        <title>Comparative genomics reveals high biological diversity and specific adaptations in the industrially and medically important fungal genus Aspergillus.</title>
        <authorList>
            <person name="de Vries R.P."/>
            <person name="Riley R."/>
            <person name="Wiebenga A."/>
            <person name="Aguilar-Osorio G."/>
            <person name="Amillis S."/>
            <person name="Uchima C.A."/>
            <person name="Anderluh G."/>
            <person name="Asadollahi M."/>
            <person name="Askin M."/>
            <person name="Barry K."/>
            <person name="Battaglia E."/>
            <person name="Bayram O."/>
            <person name="Benocci T."/>
            <person name="Braus-Stromeyer S.A."/>
            <person name="Caldana C."/>
            <person name="Canovas D."/>
            <person name="Cerqueira G.C."/>
            <person name="Chen F."/>
            <person name="Chen W."/>
            <person name="Choi C."/>
            <person name="Clum A."/>
            <person name="Dos Santos R.A."/>
            <person name="Damasio A.R."/>
            <person name="Diallinas G."/>
            <person name="Emri T."/>
            <person name="Fekete E."/>
            <person name="Flipphi M."/>
            <person name="Freyberg S."/>
            <person name="Gallo A."/>
            <person name="Gournas C."/>
            <person name="Habgood R."/>
            <person name="Hainaut M."/>
            <person name="Harispe M.L."/>
            <person name="Henrissat B."/>
            <person name="Hilden K.S."/>
            <person name="Hope R."/>
            <person name="Hossain A."/>
            <person name="Karabika E."/>
            <person name="Karaffa L."/>
            <person name="Karanyi Z."/>
            <person name="Krasevec N."/>
            <person name="Kuo A."/>
            <person name="Kusch H."/>
            <person name="LaButti K."/>
            <person name="Lagendijk E.L."/>
            <person name="Lapidus A."/>
            <person name="Levasseur A."/>
            <person name="Lindquist E."/>
            <person name="Lipzen A."/>
            <person name="Logrieco A.F."/>
            <person name="MacCabe A."/>
            <person name="Maekelae M.R."/>
            <person name="Malavazi I."/>
            <person name="Melin P."/>
            <person name="Meyer V."/>
            <person name="Mielnichuk N."/>
            <person name="Miskei M."/>
            <person name="Molnar A.P."/>
            <person name="Mule G."/>
            <person name="Ngan C.Y."/>
            <person name="Orejas M."/>
            <person name="Orosz E."/>
            <person name="Ouedraogo J.P."/>
            <person name="Overkamp K.M."/>
            <person name="Park H.-S."/>
            <person name="Perrone G."/>
            <person name="Piumi F."/>
            <person name="Punt P.J."/>
            <person name="Ram A.F."/>
            <person name="Ramon A."/>
            <person name="Rauscher S."/>
            <person name="Record E."/>
            <person name="Riano-Pachon D.M."/>
            <person name="Robert V."/>
            <person name="Roehrig J."/>
            <person name="Ruller R."/>
            <person name="Salamov A."/>
            <person name="Salih N.S."/>
            <person name="Samson R.A."/>
            <person name="Sandor E."/>
            <person name="Sanguinetti M."/>
            <person name="Schuetze T."/>
            <person name="Sepcic K."/>
            <person name="Shelest E."/>
            <person name="Sherlock G."/>
            <person name="Sophianopoulou V."/>
            <person name="Squina F.M."/>
            <person name="Sun H."/>
            <person name="Susca A."/>
            <person name="Todd R.B."/>
            <person name="Tsang A."/>
            <person name="Unkles S.E."/>
            <person name="van de Wiele N."/>
            <person name="van Rossen-Uffink D."/>
            <person name="Oliveira J.V."/>
            <person name="Vesth T.C."/>
            <person name="Visser J."/>
            <person name="Yu J.-H."/>
            <person name="Zhou M."/>
            <person name="Andersen M.R."/>
            <person name="Archer D.B."/>
            <person name="Baker S.E."/>
            <person name="Benoit I."/>
            <person name="Brakhage A.A."/>
            <person name="Braus G.H."/>
            <person name="Fischer R."/>
            <person name="Frisvad J.C."/>
            <person name="Goldman G.H."/>
            <person name="Houbraken J."/>
            <person name="Oakley B."/>
            <person name="Pocsi I."/>
            <person name="Scazzocchio C."/>
            <person name="Seiboth B."/>
            <person name="vanKuyk P.A."/>
            <person name="Wortman J."/>
            <person name="Dyer P.S."/>
            <person name="Grigoriev I.V."/>
        </authorList>
    </citation>
    <scope>NUCLEOTIDE SEQUENCE [LARGE SCALE GENOMIC DNA]</scope>
    <source>
        <strain evidence="2">CBS 106.47</strain>
    </source>
</reference>
<dbReference type="EMBL" id="KV878246">
    <property type="protein sequence ID" value="OJZ83401.1"/>
    <property type="molecule type" value="Genomic_DNA"/>
</dbReference>
<protein>
    <submittedName>
        <fullName evidence="1">Uncharacterized protein</fullName>
    </submittedName>
</protein>
<sequence>GLYLGSPEASSTVNAWECIGKQAHCLSKLYTSNSAVVVAGGWAEECVDILDKEASELRDGRLMRC</sequence>
<feature type="non-terminal residue" evidence="1">
    <location>
        <position position="1"/>
    </location>
</feature>
<accession>A0A1M3T9H4</accession>
<gene>
    <name evidence="1" type="ORF">ASPFODRAFT_141053</name>
</gene>
<evidence type="ECO:0000313" key="1">
    <source>
        <dbReference type="EMBL" id="OJZ83401.1"/>
    </source>
</evidence>
<organism evidence="1 2">
    <name type="scientific">Aspergillus luchuensis (strain CBS 106.47)</name>
    <dbReference type="NCBI Taxonomy" id="1137211"/>
    <lineage>
        <taxon>Eukaryota</taxon>
        <taxon>Fungi</taxon>
        <taxon>Dikarya</taxon>
        <taxon>Ascomycota</taxon>
        <taxon>Pezizomycotina</taxon>
        <taxon>Eurotiomycetes</taxon>
        <taxon>Eurotiomycetidae</taxon>
        <taxon>Eurotiales</taxon>
        <taxon>Aspergillaceae</taxon>
        <taxon>Aspergillus</taxon>
        <taxon>Aspergillus subgen. Circumdati</taxon>
    </lineage>
</organism>
<dbReference type="AlphaFoldDB" id="A0A1M3T9H4"/>
<name>A0A1M3T9H4_ASPLC</name>
<proteinExistence type="predicted"/>
<dbReference type="VEuPathDB" id="FungiDB:ASPFODRAFT_141053"/>
<dbReference type="Proteomes" id="UP000184063">
    <property type="component" value="Unassembled WGS sequence"/>
</dbReference>